<dbReference type="RefSeq" id="WP_145916191.1">
    <property type="nucleotide sequence ID" value="NZ_LT615367.1"/>
</dbReference>
<evidence type="ECO:0000313" key="1">
    <source>
        <dbReference type="EMBL" id="SLM62801.1"/>
    </source>
</evidence>
<protein>
    <submittedName>
        <fullName evidence="1">Uncharacterized protein</fullName>
    </submittedName>
</protein>
<proteinExistence type="predicted"/>
<sequence>MKIGSSSAGKFKGSRPQFEVKPIIKNGITYYYIFHKGTDKLREPVKEYSEAELDIAMEDCRQLNIGLDIR</sequence>
<organism evidence="1 2">
    <name type="scientific">Dickeya aquatica</name>
    <dbReference type="NCBI Taxonomy" id="1401087"/>
    <lineage>
        <taxon>Bacteria</taxon>
        <taxon>Pseudomonadati</taxon>
        <taxon>Pseudomonadota</taxon>
        <taxon>Gammaproteobacteria</taxon>
        <taxon>Enterobacterales</taxon>
        <taxon>Pectobacteriaceae</taxon>
        <taxon>Dickeya</taxon>
    </lineage>
</organism>
<dbReference type="KEGG" id="daq:DAQ1742_01864"/>
<keyword evidence="2" id="KW-1185">Reference proteome</keyword>
<dbReference type="EMBL" id="LT615367">
    <property type="protein sequence ID" value="SLM62801.1"/>
    <property type="molecule type" value="Genomic_DNA"/>
</dbReference>
<name>A0A375AA37_9GAMM</name>
<evidence type="ECO:0000313" key="2">
    <source>
        <dbReference type="Proteomes" id="UP000294820"/>
    </source>
</evidence>
<accession>A0A375AA37</accession>
<dbReference type="AlphaFoldDB" id="A0A375AA37"/>
<gene>
    <name evidence="1" type="ORF">DAQ1742_01864</name>
</gene>
<dbReference type="Proteomes" id="UP000294820">
    <property type="component" value="Chromosome 1"/>
</dbReference>
<reference evidence="1 2" key="1">
    <citation type="submission" date="2016-09" db="EMBL/GenBank/DDBJ databases">
        <authorList>
            <person name="Reverchon S."/>
            <person name="Nasser W."/>
            <person name="Leonard S."/>
            <person name="Brochier C."/>
            <person name="Duprey A."/>
        </authorList>
    </citation>
    <scope>NUCLEOTIDE SEQUENCE [LARGE SCALE GENOMIC DNA]</scope>
    <source>
        <strain evidence="1 2">174/2</strain>
    </source>
</reference>